<name>A0ABQ9G728_9NEOP</name>
<accession>A0ABQ9G728</accession>
<proteinExistence type="predicted"/>
<protein>
    <submittedName>
        <fullName evidence="1">Uncharacterized protein</fullName>
    </submittedName>
</protein>
<dbReference type="EMBL" id="JARBHB010000014">
    <property type="protein sequence ID" value="KAJ8868252.1"/>
    <property type="molecule type" value="Genomic_DNA"/>
</dbReference>
<sequence length="241" mass="27400">MKTEKVEVKYTEIGLVTVMKDSVAKYTRHVALDSVKKEMKENHFLIHCDFPENYNCKSATEIQSSHFVGFKPQVNLHTLVVYRVCPHVLLDGKLLKRTADRLVATGTDIPNFNRLTEELENHSTGTEILVLHPTIIHIVQAKLPNIIPSFKGTMQTHQVTWSKQKPYVLQVRRLSCLTCFPDDNCHHYGLRIISLEKQSQPSTSGRQAIGKLRYADLYSSGSDDYAEMGIDYTINQSVVPK</sequence>
<keyword evidence="2" id="KW-1185">Reference proteome</keyword>
<reference evidence="1 2" key="1">
    <citation type="submission" date="2023-02" db="EMBL/GenBank/DDBJ databases">
        <title>LHISI_Scaffold_Assembly.</title>
        <authorList>
            <person name="Stuart O.P."/>
            <person name="Cleave R."/>
            <person name="Magrath M.J.L."/>
            <person name="Mikheyev A.S."/>
        </authorList>
    </citation>
    <scope>NUCLEOTIDE SEQUENCE [LARGE SCALE GENOMIC DNA]</scope>
    <source>
        <strain evidence="1">Daus_M_001</strain>
        <tissue evidence="1">Leg muscle</tissue>
    </source>
</reference>
<dbReference type="Proteomes" id="UP001159363">
    <property type="component" value="Chromosome 13"/>
</dbReference>
<feature type="non-terminal residue" evidence="1">
    <location>
        <position position="241"/>
    </location>
</feature>
<gene>
    <name evidence="1" type="ORF">PR048_029768</name>
</gene>
<comment type="caution">
    <text evidence="1">The sequence shown here is derived from an EMBL/GenBank/DDBJ whole genome shotgun (WGS) entry which is preliminary data.</text>
</comment>
<evidence type="ECO:0000313" key="2">
    <source>
        <dbReference type="Proteomes" id="UP001159363"/>
    </source>
</evidence>
<evidence type="ECO:0000313" key="1">
    <source>
        <dbReference type="EMBL" id="KAJ8868252.1"/>
    </source>
</evidence>
<organism evidence="1 2">
    <name type="scientific">Dryococelus australis</name>
    <dbReference type="NCBI Taxonomy" id="614101"/>
    <lineage>
        <taxon>Eukaryota</taxon>
        <taxon>Metazoa</taxon>
        <taxon>Ecdysozoa</taxon>
        <taxon>Arthropoda</taxon>
        <taxon>Hexapoda</taxon>
        <taxon>Insecta</taxon>
        <taxon>Pterygota</taxon>
        <taxon>Neoptera</taxon>
        <taxon>Polyneoptera</taxon>
        <taxon>Phasmatodea</taxon>
        <taxon>Verophasmatodea</taxon>
        <taxon>Anareolatae</taxon>
        <taxon>Phasmatidae</taxon>
        <taxon>Eurycanthinae</taxon>
        <taxon>Dryococelus</taxon>
    </lineage>
</organism>